<evidence type="ECO:0000256" key="2">
    <source>
        <dbReference type="ARBA" id="ARBA00004997"/>
    </source>
</evidence>
<dbReference type="Pfam" id="PF02887">
    <property type="entry name" value="PK_C"/>
    <property type="match status" value="1"/>
</dbReference>
<keyword evidence="9" id="KW-0067">ATP-binding</keyword>
<dbReference type="Proteomes" id="UP000814353">
    <property type="component" value="Unassembled WGS sequence"/>
</dbReference>
<evidence type="ECO:0000256" key="6">
    <source>
        <dbReference type="ARBA" id="ARBA00022723"/>
    </source>
</evidence>
<protein>
    <recommendedName>
        <fullName evidence="4 13">Pyruvate kinase</fullName>
        <ecNumber evidence="4 13">2.7.1.40</ecNumber>
    </recommendedName>
</protein>
<comment type="cofactor">
    <cofactor evidence="1">
        <name>K(+)</name>
        <dbReference type="ChEBI" id="CHEBI:29103"/>
    </cofactor>
</comment>
<comment type="caution">
    <text evidence="17">The sequence shown here is derived from an EMBL/GenBank/DDBJ whole genome shotgun (WGS) entry which is preliminary data.</text>
</comment>
<gene>
    <name evidence="17" type="primary">pyk</name>
    <name evidence="17" type="ORF">HOP48_11425</name>
</gene>
<evidence type="ECO:0000256" key="4">
    <source>
        <dbReference type="ARBA" id="ARBA00012142"/>
    </source>
</evidence>
<keyword evidence="10 14" id="KW-0460">Magnesium</keyword>
<dbReference type="InterPro" id="IPR036918">
    <property type="entry name" value="Pyrv_Knase_C_sf"/>
</dbReference>
<evidence type="ECO:0000259" key="16">
    <source>
        <dbReference type="Pfam" id="PF02887"/>
    </source>
</evidence>
<evidence type="ECO:0000313" key="18">
    <source>
        <dbReference type="Proteomes" id="UP000814353"/>
    </source>
</evidence>
<keyword evidence="18" id="KW-1185">Reference proteome</keyword>
<proteinExistence type="inferred from homology"/>
<dbReference type="Gene3D" id="3.40.1380.20">
    <property type="entry name" value="Pyruvate kinase, C-terminal domain"/>
    <property type="match status" value="1"/>
</dbReference>
<dbReference type="EC" id="2.7.1.40" evidence="4 13"/>
<organism evidence="17 18">
    <name type="scientific">Billgrantia kenyensis</name>
    <dbReference type="NCBI Taxonomy" id="321266"/>
    <lineage>
        <taxon>Bacteria</taxon>
        <taxon>Pseudomonadati</taxon>
        <taxon>Pseudomonadota</taxon>
        <taxon>Gammaproteobacteria</taxon>
        <taxon>Oceanospirillales</taxon>
        <taxon>Halomonadaceae</taxon>
        <taxon>Billgrantia</taxon>
    </lineage>
</organism>
<evidence type="ECO:0000256" key="3">
    <source>
        <dbReference type="ARBA" id="ARBA00008663"/>
    </source>
</evidence>
<reference evidence="17 18" key="1">
    <citation type="submission" date="2020-05" db="EMBL/GenBank/DDBJ databases">
        <title>Comparative genomic analysis of denitrifying bacteria from Halomonas genus.</title>
        <authorList>
            <person name="Wang L."/>
            <person name="Shao Z."/>
        </authorList>
    </citation>
    <scope>NUCLEOTIDE SEQUENCE [LARGE SCALE GENOMIC DNA]</scope>
    <source>
        <strain evidence="17 18">DSM 17331</strain>
    </source>
</reference>
<evidence type="ECO:0000256" key="11">
    <source>
        <dbReference type="ARBA" id="ARBA00023152"/>
    </source>
</evidence>
<dbReference type="GO" id="GO:0016301">
    <property type="term" value="F:kinase activity"/>
    <property type="evidence" value="ECO:0007669"/>
    <property type="project" value="UniProtKB-KW"/>
</dbReference>
<dbReference type="InterPro" id="IPR040442">
    <property type="entry name" value="Pyrv_kinase-like_dom_sf"/>
</dbReference>
<dbReference type="PANTHER" id="PTHR11817">
    <property type="entry name" value="PYRUVATE KINASE"/>
    <property type="match status" value="1"/>
</dbReference>
<comment type="catalytic activity">
    <reaction evidence="14">
        <text>pyruvate + ATP = phosphoenolpyruvate + ADP + H(+)</text>
        <dbReference type="Rhea" id="RHEA:18157"/>
        <dbReference type="ChEBI" id="CHEBI:15361"/>
        <dbReference type="ChEBI" id="CHEBI:15378"/>
        <dbReference type="ChEBI" id="CHEBI:30616"/>
        <dbReference type="ChEBI" id="CHEBI:58702"/>
        <dbReference type="ChEBI" id="CHEBI:456216"/>
        <dbReference type="EC" id="2.7.1.40"/>
    </reaction>
</comment>
<evidence type="ECO:0000256" key="9">
    <source>
        <dbReference type="ARBA" id="ARBA00022840"/>
    </source>
</evidence>
<comment type="pathway">
    <text evidence="2 14">Carbohydrate degradation; glycolysis; pyruvate from D-glyceraldehyde 3-phosphate: step 5/5.</text>
</comment>
<evidence type="ECO:0000256" key="7">
    <source>
        <dbReference type="ARBA" id="ARBA00022741"/>
    </source>
</evidence>
<dbReference type="InterPro" id="IPR001697">
    <property type="entry name" value="Pyr_Knase"/>
</dbReference>
<dbReference type="InterPro" id="IPR015793">
    <property type="entry name" value="Pyrv_Knase_brl"/>
</dbReference>
<evidence type="ECO:0000256" key="10">
    <source>
        <dbReference type="ARBA" id="ARBA00022842"/>
    </source>
</evidence>
<dbReference type="Gene3D" id="3.20.20.60">
    <property type="entry name" value="Phosphoenolpyruvate-binding domains"/>
    <property type="match status" value="1"/>
</dbReference>
<dbReference type="PRINTS" id="PR01050">
    <property type="entry name" value="PYRUVTKNASE"/>
</dbReference>
<sequence>MSPHAPIRRTKIVATLGPASDREGVLEAMIRTGVDVVRLNFSHGSAADHRRRLIAVRQIADRLGRSVAALGDLQGPKIRIARFRDGAVTLEAGQPFVLDMALDGEAGDASRVGCDYKQLIDDVAPGDRLLLDDGRLVLDVERIEGAEVHTTVVNGGRLSNNKGINKQGGGLSAPALTDKDKADLETAIEIGVDYLAVSFPRHAEDMREARRLLGEAGKEIGLVAKLERAEAVADDATLNGIIEASEAVMVARGDLGVEIGDEKLIGMQKRIIKRARTLNRAVITATQMMESMIGSPLPTRAEVFDVANAVLDGTDAVMLSAETAAGDYPVETLEAMQRVCLGAERERIAQESGHRIHEGFTRIDETIALSAMYAANHLAGVAAIACMTSTGYTPLIASRIRSGLPIVGLAHSPVAQRRMALYRGVVSLPFDTTAMAAGELNARALALLVEQGIAEPGDHVILTRGDHMNAHGGTNTMKILEVDKS</sequence>
<keyword evidence="12 17" id="KW-0670">Pyruvate</keyword>
<dbReference type="PROSITE" id="PS00110">
    <property type="entry name" value="PYRUVATE_KINASE"/>
    <property type="match status" value="1"/>
</dbReference>
<evidence type="ECO:0000256" key="14">
    <source>
        <dbReference type="RuleBase" id="RU000504"/>
    </source>
</evidence>
<dbReference type="GO" id="GO:0004743">
    <property type="term" value="F:pyruvate kinase activity"/>
    <property type="evidence" value="ECO:0007669"/>
    <property type="project" value="UniProtKB-EC"/>
</dbReference>
<keyword evidence="11 14" id="KW-0324">Glycolysis</keyword>
<evidence type="ECO:0000313" key="17">
    <source>
        <dbReference type="EMBL" id="MCG6662150.1"/>
    </source>
</evidence>
<feature type="domain" description="Pyruvate kinase C-terminal" evidence="16">
    <location>
        <begin position="365"/>
        <end position="480"/>
    </location>
</feature>
<dbReference type="EMBL" id="JABFUB010000008">
    <property type="protein sequence ID" value="MCG6662150.1"/>
    <property type="molecule type" value="Genomic_DNA"/>
</dbReference>
<dbReference type="SUPFAM" id="SSF50800">
    <property type="entry name" value="PK beta-barrel domain-like"/>
    <property type="match status" value="1"/>
</dbReference>
<keyword evidence="7" id="KW-0547">Nucleotide-binding</keyword>
<dbReference type="InterPro" id="IPR015806">
    <property type="entry name" value="Pyrv_Knase_insert_dom_sf"/>
</dbReference>
<evidence type="ECO:0000256" key="8">
    <source>
        <dbReference type="ARBA" id="ARBA00022777"/>
    </source>
</evidence>
<dbReference type="SUPFAM" id="SSF52935">
    <property type="entry name" value="PK C-terminal domain-like"/>
    <property type="match status" value="1"/>
</dbReference>
<evidence type="ECO:0000256" key="5">
    <source>
        <dbReference type="ARBA" id="ARBA00022679"/>
    </source>
</evidence>
<dbReference type="SUPFAM" id="SSF51621">
    <property type="entry name" value="Phosphoenolpyruvate/pyruvate domain"/>
    <property type="match status" value="1"/>
</dbReference>
<evidence type="ECO:0000256" key="12">
    <source>
        <dbReference type="ARBA" id="ARBA00023317"/>
    </source>
</evidence>
<dbReference type="InterPro" id="IPR015795">
    <property type="entry name" value="Pyrv_Knase_C"/>
</dbReference>
<dbReference type="RefSeq" id="WP_238984465.1">
    <property type="nucleotide sequence ID" value="NZ_JABFUB010000008.1"/>
</dbReference>
<feature type="domain" description="Pyruvate kinase barrel" evidence="15">
    <location>
        <begin position="7"/>
        <end position="332"/>
    </location>
</feature>
<name>A0ABS9PK41_9GAMM</name>
<comment type="similarity">
    <text evidence="3 14">Belongs to the pyruvate kinase family.</text>
</comment>
<dbReference type="InterPro" id="IPR011037">
    <property type="entry name" value="Pyrv_Knase-like_insert_dom_sf"/>
</dbReference>
<evidence type="ECO:0000256" key="13">
    <source>
        <dbReference type="NCBIfam" id="TIGR01064"/>
    </source>
</evidence>
<dbReference type="NCBIfam" id="TIGR01064">
    <property type="entry name" value="pyruv_kin"/>
    <property type="match status" value="1"/>
</dbReference>
<dbReference type="Gene3D" id="2.40.33.10">
    <property type="entry name" value="PK beta-barrel domain-like"/>
    <property type="match status" value="1"/>
</dbReference>
<evidence type="ECO:0000259" key="15">
    <source>
        <dbReference type="Pfam" id="PF00224"/>
    </source>
</evidence>
<evidence type="ECO:0000256" key="1">
    <source>
        <dbReference type="ARBA" id="ARBA00001958"/>
    </source>
</evidence>
<dbReference type="InterPro" id="IPR018209">
    <property type="entry name" value="Pyrv_Knase_AS"/>
</dbReference>
<keyword evidence="5 14" id="KW-0808">Transferase</keyword>
<keyword evidence="6" id="KW-0479">Metal-binding</keyword>
<keyword evidence="8 14" id="KW-0418">Kinase</keyword>
<dbReference type="NCBIfam" id="NF004491">
    <property type="entry name" value="PRK05826.1"/>
    <property type="match status" value="1"/>
</dbReference>
<accession>A0ABS9PK41</accession>
<dbReference type="InterPro" id="IPR015813">
    <property type="entry name" value="Pyrv/PenolPyrv_kinase-like_dom"/>
</dbReference>
<dbReference type="Pfam" id="PF00224">
    <property type="entry name" value="PK"/>
    <property type="match status" value="1"/>
</dbReference>